<dbReference type="EMBL" id="JARBDR010000337">
    <property type="protein sequence ID" value="KAJ8314557.1"/>
    <property type="molecule type" value="Genomic_DNA"/>
</dbReference>
<proteinExistence type="predicted"/>
<organism evidence="1 2">
    <name type="scientific">Tegillarca granosa</name>
    <name type="common">Malaysian cockle</name>
    <name type="synonym">Anadara granosa</name>
    <dbReference type="NCBI Taxonomy" id="220873"/>
    <lineage>
        <taxon>Eukaryota</taxon>
        <taxon>Metazoa</taxon>
        <taxon>Spiralia</taxon>
        <taxon>Lophotrochozoa</taxon>
        <taxon>Mollusca</taxon>
        <taxon>Bivalvia</taxon>
        <taxon>Autobranchia</taxon>
        <taxon>Pteriomorphia</taxon>
        <taxon>Arcoida</taxon>
        <taxon>Arcoidea</taxon>
        <taxon>Arcidae</taxon>
        <taxon>Tegillarca</taxon>
    </lineage>
</organism>
<sequence>MSKRFLYIKLIFAREGVQLNKLLRDGIKISVDGRVINVKLRVTCGIFYLPAKAAMLNMMEKGLLDVFHIEMASLLCEHMNVLDCMENGTVKKPVKGFKGISGLTF</sequence>
<keyword evidence="2" id="KW-1185">Reference proteome</keyword>
<evidence type="ECO:0000313" key="2">
    <source>
        <dbReference type="Proteomes" id="UP001217089"/>
    </source>
</evidence>
<accession>A0ABQ9FB34</accession>
<protein>
    <submittedName>
        <fullName evidence="1">Uncharacterized protein</fullName>
    </submittedName>
</protein>
<gene>
    <name evidence="1" type="ORF">KUTeg_006707</name>
</gene>
<reference evidence="1 2" key="1">
    <citation type="submission" date="2022-12" db="EMBL/GenBank/DDBJ databases">
        <title>Chromosome-level genome of Tegillarca granosa.</title>
        <authorList>
            <person name="Kim J."/>
        </authorList>
    </citation>
    <scope>NUCLEOTIDE SEQUENCE [LARGE SCALE GENOMIC DNA]</scope>
    <source>
        <strain evidence="1">Teg-2019</strain>
        <tissue evidence="1">Adductor muscle</tissue>
    </source>
</reference>
<comment type="caution">
    <text evidence="1">The sequence shown here is derived from an EMBL/GenBank/DDBJ whole genome shotgun (WGS) entry which is preliminary data.</text>
</comment>
<name>A0ABQ9FB34_TEGGR</name>
<evidence type="ECO:0000313" key="1">
    <source>
        <dbReference type="EMBL" id="KAJ8314557.1"/>
    </source>
</evidence>
<dbReference type="Proteomes" id="UP001217089">
    <property type="component" value="Unassembled WGS sequence"/>
</dbReference>